<keyword evidence="4" id="KW-1185">Reference proteome</keyword>
<dbReference type="GeneID" id="103063470"/>
<accession>A0A9F5N1Q0</accession>
<dbReference type="Gene3D" id="1.20.1440.80">
    <property type="entry name" value="Gap junction channel protein cysteine-rich domain"/>
    <property type="match status" value="2"/>
</dbReference>
<dbReference type="Proteomes" id="UP000695026">
    <property type="component" value="Unplaced"/>
</dbReference>
<keyword evidence="2" id="KW-0812">Transmembrane</keyword>
<feature type="region of interest" description="Disordered" evidence="1">
    <location>
        <begin position="109"/>
        <end position="137"/>
    </location>
</feature>
<feature type="compositionally biased region" description="Low complexity" evidence="1">
    <location>
        <begin position="120"/>
        <end position="133"/>
    </location>
</feature>
<evidence type="ECO:0000313" key="5">
    <source>
        <dbReference type="RefSeq" id="XP_025032645.1"/>
    </source>
</evidence>
<feature type="chain" id="PRO_5039911207" evidence="3">
    <location>
        <begin position="18"/>
        <end position="643"/>
    </location>
</feature>
<feature type="transmembrane region" description="Helical" evidence="2">
    <location>
        <begin position="31"/>
        <end position="49"/>
    </location>
</feature>
<feature type="region of interest" description="Disordered" evidence="1">
    <location>
        <begin position="612"/>
        <end position="643"/>
    </location>
</feature>
<dbReference type="RefSeq" id="XP_025032645.1">
    <property type="nucleotide sequence ID" value="XM_025176877.1"/>
</dbReference>
<feature type="signal peptide" evidence="3">
    <location>
        <begin position="1"/>
        <end position="17"/>
    </location>
</feature>
<keyword evidence="2" id="KW-0472">Membrane</keyword>
<proteinExistence type="predicted"/>
<dbReference type="OMA" id="CSGYFHL"/>
<dbReference type="InterPro" id="IPR038359">
    <property type="entry name" value="Connexin_N_sf"/>
</dbReference>
<organism evidence="4 5">
    <name type="scientific">Python bivittatus</name>
    <name type="common">Burmese python</name>
    <name type="synonym">Python molurus bivittatus</name>
    <dbReference type="NCBI Taxonomy" id="176946"/>
    <lineage>
        <taxon>Eukaryota</taxon>
        <taxon>Metazoa</taxon>
        <taxon>Chordata</taxon>
        <taxon>Craniata</taxon>
        <taxon>Vertebrata</taxon>
        <taxon>Euteleostomi</taxon>
        <taxon>Lepidosauria</taxon>
        <taxon>Squamata</taxon>
        <taxon>Bifurcata</taxon>
        <taxon>Unidentata</taxon>
        <taxon>Episquamata</taxon>
        <taxon>Toxicofera</taxon>
        <taxon>Serpentes</taxon>
        <taxon>Henophidia</taxon>
        <taxon>Pythonidae</taxon>
        <taxon>Python</taxon>
    </lineage>
</organism>
<protein>
    <submittedName>
        <fullName evidence="5">Uncharacterized protein LOC103063470</fullName>
    </submittedName>
</protein>
<dbReference type="KEGG" id="pbi:103063470"/>
<evidence type="ECO:0000313" key="4">
    <source>
        <dbReference type="Proteomes" id="UP000695026"/>
    </source>
</evidence>
<feature type="compositionally biased region" description="Basic and acidic residues" evidence="1">
    <location>
        <begin position="622"/>
        <end position="643"/>
    </location>
</feature>
<sequence length="643" mass="71367">MSIILSGLIHFFRPLLSSLSGVLECKGVAPWYFLTGLRIVAIFFSNGPWDSMKQDMACNWIAPMEEKSRDFCATLCQNQYFPVSVSATWGVVFLAVLLLVGLMRLTSPRKKKKKEDENENGNNNSNSSGNNNGRGVAMVATVPHGSSADISTVYMVGRRGLPRHYGPRGPRSYYARHFNHNVWHNRSDQDGIPMAHMSGGHGTNVGLGPYEAEQYGMPCHPGYIDTSEMPDHCYDMSQQTINPYPTDMQHTKMSTYCPETDQYGMSPIQSPKEQTNVASCFNETQYNNAPTNYVSVPMSSSSYKGKIPPRWSEDKNHEGLQQRYRGPKEYGDSTDYAYTMGRTYTGKGKMIPRYYEETKYSMATKCKTIPESHVDQMTVPPRLDDMNMAIKHRPVPGSKMRTKQQLTFDAPARSDVGFGSKIYPQPRMADDSNCRPTDKNKVMTGLGMVTGPTLSCHGDGACTCPENNPCHVGSSSPPQTDPGHCAESSYYRESIPGPQDDAKVIIANICGIPLFDIWVGLLLTSETCFLCAIILLQMPRLIGRSWICSPGAVSCPEAVECALKGRAEKRMALWGLAFTSILFIIACSGYFHLRFCWSRRCCRMCGESEGGRQGACAEGTEPEEHVFRGDVESGNDENKEEGL</sequence>
<feature type="transmembrane region" description="Helical" evidence="2">
    <location>
        <begin position="87"/>
        <end position="105"/>
    </location>
</feature>
<dbReference type="OrthoDB" id="9045030at2759"/>
<gene>
    <name evidence="5" type="primary">LOC103063470</name>
</gene>
<keyword evidence="3" id="KW-0732">Signal</keyword>
<evidence type="ECO:0000256" key="3">
    <source>
        <dbReference type="SAM" id="SignalP"/>
    </source>
</evidence>
<keyword evidence="2" id="KW-1133">Transmembrane helix</keyword>
<reference evidence="5" key="1">
    <citation type="submission" date="2025-08" db="UniProtKB">
        <authorList>
            <consortium name="RefSeq"/>
        </authorList>
    </citation>
    <scope>IDENTIFICATION</scope>
    <source>
        <tissue evidence="5">Liver</tissue>
    </source>
</reference>
<evidence type="ECO:0000256" key="2">
    <source>
        <dbReference type="SAM" id="Phobius"/>
    </source>
</evidence>
<feature type="transmembrane region" description="Helical" evidence="2">
    <location>
        <begin position="572"/>
        <end position="593"/>
    </location>
</feature>
<evidence type="ECO:0000256" key="1">
    <source>
        <dbReference type="SAM" id="MobiDB-lite"/>
    </source>
</evidence>
<name>A0A9F5N1Q0_PYTBI</name>
<dbReference type="AlphaFoldDB" id="A0A9F5N1Q0"/>